<proteinExistence type="predicted"/>
<sequence>MNQNTGGWASRAALSIITRLFSTGTNASRPVVAILPPEDRETILQANLDAALIARGVGATIAQVPDGTATGGNQRGQRATDFQKSRSLATHVASGSQAGIVAGDRNCASGSSSFIGAGFLNTATGDSAVISGGAAHNATGTRSAIVGGAENRASGGWSLVGAGQNNTASANYSSVVGGFTNTASAVNSSIAGGVGNIADGVSSFVSGGSRGTTRLISGNHVFAACDSPISTTTGGTQSALLLLGRETLDATATVLTSNTSAASATNQVTLPNNSAYYFKGSVIAGVTGGGNSKAWSFEGAIKRGANAASTAIVGTVVLNTIAQDAGASAWTIAITADTTNGAIAVTVTGAASTTIRWMAKIETTEMTY</sequence>
<organism evidence="1">
    <name type="scientific">uncultured Caudovirales phage</name>
    <dbReference type="NCBI Taxonomy" id="2100421"/>
    <lineage>
        <taxon>Viruses</taxon>
        <taxon>Duplodnaviria</taxon>
        <taxon>Heunggongvirae</taxon>
        <taxon>Uroviricota</taxon>
        <taxon>Caudoviricetes</taxon>
        <taxon>Peduoviridae</taxon>
        <taxon>Maltschvirus</taxon>
        <taxon>Maltschvirus maltsch</taxon>
    </lineage>
</organism>
<protein>
    <submittedName>
        <fullName evidence="1">Uncharacterized protein</fullName>
    </submittedName>
</protein>
<accession>A0A6J7WZ66</accession>
<reference evidence="1" key="1">
    <citation type="submission" date="2020-05" db="EMBL/GenBank/DDBJ databases">
        <authorList>
            <person name="Chiriac C."/>
            <person name="Salcher M."/>
            <person name="Ghai R."/>
            <person name="Kavagutti S V."/>
        </authorList>
    </citation>
    <scope>NUCLEOTIDE SEQUENCE</scope>
</reference>
<name>A0A6J7WZ66_9CAUD</name>
<evidence type="ECO:0000313" key="1">
    <source>
        <dbReference type="EMBL" id="CAB5223306.1"/>
    </source>
</evidence>
<gene>
    <name evidence="1" type="ORF">UFOVP383_20</name>
</gene>
<dbReference type="InterPro" id="IPR011049">
    <property type="entry name" value="Serralysin-like_metalloprot_C"/>
</dbReference>
<dbReference type="EMBL" id="LR798321">
    <property type="protein sequence ID" value="CAB5223306.1"/>
    <property type="molecule type" value="Genomic_DNA"/>
</dbReference>
<dbReference type="Gene3D" id="2.150.10.10">
    <property type="entry name" value="Serralysin-like metalloprotease, C-terminal"/>
    <property type="match status" value="1"/>
</dbReference>